<proteinExistence type="inferred from homology"/>
<dbReference type="Pfam" id="PF01212">
    <property type="entry name" value="Beta_elim_lyase"/>
    <property type="match status" value="1"/>
</dbReference>
<dbReference type="InterPro" id="IPR011166">
    <property type="entry name" value="Beta-eliminating_lyase"/>
</dbReference>
<reference evidence="12" key="1">
    <citation type="submission" date="2016-11" db="EMBL/GenBank/DDBJ databases">
        <authorList>
            <person name="Varghese N."/>
            <person name="Submissions S."/>
        </authorList>
    </citation>
    <scope>NUCLEOTIDE SEQUENCE [LARGE SCALE GENOMIC DNA]</scope>
    <source>
        <strain evidence="12">DSM 17957</strain>
    </source>
</reference>
<dbReference type="GO" id="GO:0009034">
    <property type="term" value="F:tryptophanase activity"/>
    <property type="evidence" value="ECO:0007669"/>
    <property type="project" value="UniProtKB-UniRule"/>
</dbReference>
<evidence type="ECO:0000256" key="5">
    <source>
        <dbReference type="ARBA" id="ARBA00023079"/>
    </source>
</evidence>
<comment type="cofactor">
    <cofactor evidence="1 8 9">
        <name>pyridoxal 5'-phosphate</name>
        <dbReference type="ChEBI" id="CHEBI:597326"/>
    </cofactor>
</comment>
<dbReference type="Gene3D" id="3.40.640.10">
    <property type="entry name" value="Type I PLP-dependent aspartate aminotransferase-like (Major domain)"/>
    <property type="match status" value="1"/>
</dbReference>
<dbReference type="PROSITE" id="PS00853">
    <property type="entry name" value="BETA_ELIM_LYASE"/>
    <property type="match status" value="1"/>
</dbReference>
<evidence type="ECO:0000259" key="10">
    <source>
        <dbReference type="Pfam" id="PF01212"/>
    </source>
</evidence>
<feature type="domain" description="Aromatic amino acid beta-eliminating lyase/threonine aldolase" evidence="10">
    <location>
        <begin position="47"/>
        <end position="425"/>
    </location>
</feature>
<evidence type="ECO:0000313" key="11">
    <source>
        <dbReference type="EMBL" id="SHJ44297.1"/>
    </source>
</evidence>
<dbReference type="PANTHER" id="PTHR32325">
    <property type="entry name" value="BETA-ELIMINATING LYASE-LIKE PROTEIN-RELATED"/>
    <property type="match status" value="1"/>
</dbReference>
<organism evidence="11 12">
    <name type="scientific">Geosporobacter subterraneus DSM 17957</name>
    <dbReference type="NCBI Taxonomy" id="1121919"/>
    <lineage>
        <taxon>Bacteria</taxon>
        <taxon>Bacillati</taxon>
        <taxon>Bacillota</taxon>
        <taxon>Clostridia</taxon>
        <taxon>Peptostreptococcales</taxon>
        <taxon>Thermotaleaceae</taxon>
        <taxon>Geosporobacter</taxon>
    </lineage>
</organism>
<evidence type="ECO:0000256" key="6">
    <source>
        <dbReference type="ARBA" id="ARBA00023239"/>
    </source>
</evidence>
<dbReference type="OrthoDB" id="9764079at2"/>
<evidence type="ECO:0000256" key="8">
    <source>
        <dbReference type="HAMAP-Rule" id="MF_00544"/>
    </source>
</evidence>
<comment type="pathway">
    <text evidence="2 8">Amino-acid degradation; L-tryptophan degradation via pyruvate pathway; indole and pyruvate from L-tryptophan: step 1/1.</text>
</comment>
<dbReference type="STRING" id="1121919.SAMN02745975_02104"/>
<comment type="catalytic activity">
    <reaction evidence="7 8">
        <text>L-tryptophan + H2O = indole + pyruvate + NH4(+)</text>
        <dbReference type="Rhea" id="RHEA:19553"/>
        <dbReference type="ChEBI" id="CHEBI:15361"/>
        <dbReference type="ChEBI" id="CHEBI:15377"/>
        <dbReference type="ChEBI" id="CHEBI:16881"/>
        <dbReference type="ChEBI" id="CHEBI:28938"/>
        <dbReference type="ChEBI" id="CHEBI:57912"/>
        <dbReference type="EC" id="4.1.99.1"/>
    </reaction>
</comment>
<keyword evidence="6 8" id="KW-0456">Lyase</keyword>
<dbReference type="PIRSF" id="PIRSF001386">
    <property type="entry name" value="Trpase"/>
    <property type="match status" value="1"/>
</dbReference>
<comment type="similarity">
    <text evidence="3 8">Belongs to the beta-eliminating lyase family.</text>
</comment>
<evidence type="ECO:0000256" key="2">
    <source>
        <dbReference type="ARBA" id="ARBA00004662"/>
    </source>
</evidence>
<protein>
    <recommendedName>
        <fullName evidence="8">Tryptophanase</fullName>
        <ecNumber evidence="8">4.1.99.1</ecNumber>
    </recommendedName>
    <alternativeName>
        <fullName evidence="8">L-tryptophan indole-lyase</fullName>
        <shortName evidence="8">TNase</shortName>
    </alternativeName>
</protein>
<evidence type="ECO:0000256" key="3">
    <source>
        <dbReference type="ARBA" id="ARBA00009721"/>
    </source>
</evidence>
<evidence type="ECO:0000256" key="4">
    <source>
        <dbReference type="ARBA" id="ARBA00022898"/>
    </source>
</evidence>
<comment type="subunit">
    <text evidence="8">Homotetramer.</text>
</comment>
<dbReference type="InterPro" id="IPR018176">
    <property type="entry name" value="Tryptophanase_CS"/>
</dbReference>
<dbReference type="EC" id="4.1.99.1" evidence="8"/>
<dbReference type="PANTHER" id="PTHR32325:SF4">
    <property type="entry name" value="TRYPTOPHANASE"/>
    <property type="match status" value="1"/>
</dbReference>
<dbReference type="AlphaFoldDB" id="A0A1M6JC78"/>
<dbReference type="InterPro" id="IPR013440">
    <property type="entry name" value="TNase"/>
</dbReference>
<keyword evidence="12" id="KW-1185">Reference proteome</keyword>
<dbReference type="SUPFAM" id="SSF53383">
    <property type="entry name" value="PLP-dependent transferases"/>
    <property type="match status" value="1"/>
</dbReference>
<dbReference type="Proteomes" id="UP000184536">
    <property type="component" value="Unassembled WGS sequence"/>
</dbReference>
<evidence type="ECO:0000313" key="12">
    <source>
        <dbReference type="Proteomes" id="UP000184536"/>
    </source>
</evidence>
<dbReference type="Gene3D" id="3.90.1150.10">
    <property type="entry name" value="Aspartate Aminotransferase, domain 1"/>
    <property type="match status" value="1"/>
</dbReference>
<evidence type="ECO:0000256" key="7">
    <source>
        <dbReference type="ARBA" id="ARBA00047962"/>
    </source>
</evidence>
<evidence type="ECO:0000256" key="9">
    <source>
        <dbReference type="PIRSR" id="PIRSR611166-50"/>
    </source>
</evidence>
<dbReference type="InterPro" id="IPR015424">
    <property type="entry name" value="PyrdxlP-dep_Trfase"/>
</dbReference>
<name>A0A1M6JC78_9FIRM</name>
<feature type="modified residue" description="N6-(pyridoxal phosphate)lysine" evidence="8 9">
    <location>
        <position position="259"/>
    </location>
</feature>
<dbReference type="EMBL" id="FQZV01000025">
    <property type="protein sequence ID" value="SHJ44297.1"/>
    <property type="molecule type" value="Genomic_DNA"/>
</dbReference>
<dbReference type="NCBIfam" id="NF009709">
    <property type="entry name" value="PRK13238.1"/>
    <property type="match status" value="1"/>
</dbReference>
<sequence length="460" mass="51247">MSIRKAEPFKIKMVEPIRMISREERERALIEAGYNPFALKAEDVYIDLLTDSGTGAMSDAQWAGMMIADESYAGSKSFYKLEASVQDIIGYKYVIPAHQGRGAEQVVFPSLIKNKGDYVLGNMHFDTTKAHIEIAGGRAINMIAEKAFDTTTYDDFKGDFDLEKLEDFIKTHGAEKIGLIVVTVTCNSAGGQPVSMANIRGVKSIADKYGIKVIIDAARYAENAYFIKMRESGYQDKSIREIVKEMFSYADGFTMSAKKDGLVNMGGLIGIKEDEELYTLCRSTIVPMEGFPTYGGLSGRDMEALAVGMQEGVELDYLEYRIEQVKYLGDRLMEAGVPIQYPTGGHAVFVDCKKICPHIPYDQFPAQAVCNAVYLEAGVRPVEIGSFLLGRDPDTGENLESPLELMRLTIPRRVYTNRHMDVVADAVIEVFKNADKLVGLTFQYEPKVLRHFTAKLRPVK</sequence>
<dbReference type="InterPro" id="IPR015422">
    <property type="entry name" value="PyrdxlP-dep_Trfase_small"/>
</dbReference>
<dbReference type="RefSeq" id="WP_110941239.1">
    <property type="nucleotide sequence ID" value="NZ_FQZV01000025.1"/>
</dbReference>
<keyword evidence="4 8" id="KW-0663">Pyridoxal phosphate</keyword>
<dbReference type="UniPathway" id="UPA00332">
    <property type="reaction ID" value="UER00452"/>
</dbReference>
<keyword evidence="5 8" id="KW-0823">Tryptophan catabolism</keyword>
<evidence type="ECO:0000256" key="1">
    <source>
        <dbReference type="ARBA" id="ARBA00001933"/>
    </source>
</evidence>
<dbReference type="InterPro" id="IPR001597">
    <property type="entry name" value="ArAA_b-elim_lyase/Thr_aldolase"/>
</dbReference>
<accession>A0A1M6JC78</accession>
<dbReference type="InterPro" id="IPR015421">
    <property type="entry name" value="PyrdxlP-dep_Trfase_major"/>
</dbReference>
<dbReference type="CDD" id="cd00617">
    <property type="entry name" value="Tnase_like"/>
    <property type="match status" value="1"/>
</dbReference>
<gene>
    <name evidence="8" type="primary">tnaA</name>
    <name evidence="11" type="ORF">SAMN02745975_02104</name>
</gene>
<dbReference type="HAMAP" id="MF_00544">
    <property type="entry name" value="Tryptophanase"/>
    <property type="match status" value="1"/>
</dbReference>